<evidence type="ECO:0000313" key="1">
    <source>
        <dbReference type="EMBL" id="CAH0747417.1"/>
    </source>
</evidence>
<organism evidence="1 2">
    <name type="scientific">Diatraea saccharalis</name>
    <name type="common">sugarcane borer</name>
    <dbReference type="NCBI Taxonomy" id="40085"/>
    <lineage>
        <taxon>Eukaryota</taxon>
        <taxon>Metazoa</taxon>
        <taxon>Ecdysozoa</taxon>
        <taxon>Arthropoda</taxon>
        <taxon>Hexapoda</taxon>
        <taxon>Insecta</taxon>
        <taxon>Pterygota</taxon>
        <taxon>Neoptera</taxon>
        <taxon>Endopterygota</taxon>
        <taxon>Lepidoptera</taxon>
        <taxon>Glossata</taxon>
        <taxon>Ditrysia</taxon>
        <taxon>Pyraloidea</taxon>
        <taxon>Crambidae</taxon>
        <taxon>Crambinae</taxon>
        <taxon>Diatraea</taxon>
    </lineage>
</organism>
<keyword evidence="2" id="KW-1185">Reference proteome</keyword>
<dbReference type="AlphaFoldDB" id="A0A9P0C3P8"/>
<name>A0A9P0C3P8_9NEOP</name>
<proteinExistence type="predicted"/>
<dbReference type="Proteomes" id="UP001153714">
    <property type="component" value="Chromosome 10"/>
</dbReference>
<dbReference type="EMBL" id="OU893341">
    <property type="protein sequence ID" value="CAH0747417.1"/>
    <property type="molecule type" value="Genomic_DNA"/>
</dbReference>
<sequence length="688" mass="80508">MENLDQKHFTNNLTEAMNGHPINSDTGTTEKHENRLKNNIHNYQIFSDCSYLKNLNNLNDFRPVLDPLQYLQEQIITDYNDNNYIMNHFEDDIWNGLILRVYFQQIFSVPLYSKYRDNENVLVPKVFKWNNIFNYYAIEKMFLLFVSAKVIGSVSKCLDCEVANTKRNIPASTPESNIYILTIDVPDFREAFDCFQENENVIKIIEQQSLQNTVNQKFNQPIALDIETLDNYSLYEFSFCYFKKGKDIIFIENSLIKFLQILLDFAPSKKYKVISNSDERTVSPIHNNWFIQDFLHGFLLASLQRRCKINTLYYISKRYFVIINRHISKVIIEVKMFKLNIFNIYNNNLYQKICNLKSDAKTTYDARIAIYNDISIKEVISISFILNVYNSKLISPLVVKINSINGYQPMHNDENTKVNEVFSNCETCEKREFLLKSESDSERMKTAEVEQIVSEIRTLTLCESIKSIKSENLIYETKSLSDSASINTVGTDEFLHGSISISPCESIKTLESDDHIEELKLISEIESLKNILSKSSTFSLPKINESMCLKCVNNSETDKIYSKTQRRKSDSDKLIDNIYKKNVTIYNDNYLHSKYWLKKLFKGPENNKQVENQNGLLCCRQTEERIINKLYRNVISLKNDMFHKYQQNYSQTLSDFYGKNQLTLRSQYGSFCKYLGQSLVQIFCNVIL</sequence>
<evidence type="ECO:0000313" key="2">
    <source>
        <dbReference type="Proteomes" id="UP001153714"/>
    </source>
</evidence>
<protein>
    <submittedName>
        <fullName evidence="1">Uncharacterized protein</fullName>
    </submittedName>
</protein>
<accession>A0A9P0C3P8</accession>
<reference evidence="1" key="1">
    <citation type="submission" date="2021-12" db="EMBL/GenBank/DDBJ databases">
        <authorList>
            <person name="King R."/>
        </authorList>
    </citation>
    <scope>NUCLEOTIDE SEQUENCE</scope>
</reference>
<dbReference type="OrthoDB" id="10662731at2759"/>
<gene>
    <name evidence="1" type="ORF">DIATSA_LOCUS1245</name>
</gene>
<reference evidence="1" key="2">
    <citation type="submission" date="2022-10" db="EMBL/GenBank/DDBJ databases">
        <authorList>
            <consortium name="ENA_rothamsted_submissions"/>
            <consortium name="culmorum"/>
            <person name="King R."/>
        </authorList>
    </citation>
    <scope>NUCLEOTIDE SEQUENCE</scope>
</reference>